<comment type="caution">
    <text evidence="1">The sequence shown here is derived from an EMBL/GenBank/DDBJ whole genome shotgun (WGS) entry which is preliminary data.</text>
</comment>
<proteinExistence type="predicted"/>
<sequence>MVFRSFENESKPVFPRFLFLFGNDFPKVRAVSCRNEEDRFLNINCIKAAFKRTAFFTSNANSAIENYR</sequence>
<dbReference type="AlphaFoldDB" id="A0A828YVS4"/>
<name>A0A828YVS4_9LEPT</name>
<dbReference type="EMBL" id="AFLV02000065">
    <property type="protein sequence ID" value="EKR62860.1"/>
    <property type="molecule type" value="Genomic_DNA"/>
</dbReference>
<organism evidence="1 2">
    <name type="scientific">Leptospira weilii str. 2006001853</name>
    <dbReference type="NCBI Taxonomy" id="1001589"/>
    <lineage>
        <taxon>Bacteria</taxon>
        <taxon>Pseudomonadati</taxon>
        <taxon>Spirochaetota</taxon>
        <taxon>Spirochaetia</taxon>
        <taxon>Leptospirales</taxon>
        <taxon>Leptospiraceae</taxon>
        <taxon>Leptospira</taxon>
    </lineage>
</organism>
<evidence type="ECO:0000313" key="1">
    <source>
        <dbReference type="EMBL" id="EKR62860.1"/>
    </source>
</evidence>
<dbReference type="Proteomes" id="UP000001338">
    <property type="component" value="Unassembled WGS sequence"/>
</dbReference>
<accession>A0A828YVS4</accession>
<protein>
    <submittedName>
        <fullName evidence="1">Uncharacterized protein</fullName>
    </submittedName>
</protein>
<gene>
    <name evidence="1" type="ORF">LEP1GSC036_2391</name>
</gene>
<reference evidence="1 2" key="1">
    <citation type="submission" date="2012-10" db="EMBL/GenBank/DDBJ databases">
        <authorList>
            <person name="Harkins D.M."/>
            <person name="Durkin A.S."/>
            <person name="Brinkac L.M."/>
            <person name="Haft D.H."/>
            <person name="Selengut J.D."/>
            <person name="Sanka R."/>
            <person name="DePew J."/>
            <person name="Purushe J."/>
            <person name="Whelen A.C."/>
            <person name="Vinetz J.M."/>
            <person name="Sutton G.G."/>
            <person name="Nierman W.C."/>
            <person name="Fouts D.E."/>
        </authorList>
    </citation>
    <scope>NUCLEOTIDE SEQUENCE [LARGE SCALE GENOMIC DNA]</scope>
    <source>
        <strain evidence="1 2">2006001853</strain>
    </source>
</reference>
<evidence type="ECO:0000313" key="2">
    <source>
        <dbReference type="Proteomes" id="UP000001338"/>
    </source>
</evidence>